<dbReference type="InterPro" id="IPR050300">
    <property type="entry name" value="GDXG_lipolytic_enzyme"/>
</dbReference>
<dbReference type="Proteomes" id="UP000695264">
    <property type="component" value="Unassembled WGS sequence"/>
</dbReference>
<keyword evidence="1 4" id="KW-0378">Hydrolase</keyword>
<dbReference type="PANTHER" id="PTHR48081:SF33">
    <property type="entry name" value="KYNURENINE FORMAMIDASE"/>
    <property type="match status" value="1"/>
</dbReference>
<dbReference type="GO" id="GO:0016787">
    <property type="term" value="F:hydrolase activity"/>
    <property type="evidence" value="ECO:0007669"/>
    <property type="project" value="UniProtKB-KW"/>
</dbReference>
<evidence type="ECO:0000256" key="1">
    <source>
        <dbReference type="ARBA" id="ARBA00022801"/>
    </source>
</evidence>
<dbReference type="Gene3D" id="3.40.50.1820">
    <property type="entry name" value="alpha/beta hydrolase"/>
    <property type="match status" value="1"/>
</dbReference>
<name>A0ABX1C1N5_9ACTN</name>
<evidence type="ECO:0000313" key="5">
    <source>
        <dbReference type="Proteomes" id="UP000695264"/>
    </source>
</evidence>
<reference evidence="4 5" key="1">
    <citation type="submission" date="2020-03" db="EMBL/GenBank/DDBJ databases">
        <title>WGS of actinomycetes isolated from Thailand.</title>
        <authorList>
            <person name="Thawai C."/>
        </authorList>
    </citation>
    <scope>NUCLEOTIDE SEQUENCE [LARGE SCALE GENOMIC DNA]</scope>
    <source>
        <strain evidence="4 5">PLAI 1-29</strain>
    </source>
</reference>
<keyword evidence="5" id="KW-1185">Reference proteome</keyword>
<feature type="compositionally biased region" description="Basic and acidic residues" evidence="2">
    <location>
        <begin position="338"/>
        <end position="347"/>
    </location>
</feature>
<dbReference type="InterPro" id="IPR029058">
    <property type="entry name" value="AB_hydrolase_fold"/>
</dbReference>
<dbReference type="SUPFAM" id="SSF53474">
    <property type="entry name" value="alpha/beta-Hydrolases"/>
    <property type="match status" value="1"/>
</dbReference>
<feature type="domain" description="BD-FAE-like" evidence="3">
    <location>
        <begin position="98"/>
        <end position="191"/>
    </location>
</feature>
<dbReference type="InterPro" id="IPR049492">
    <property type="entry name" value="BD-FAE-like_dom"/>
</dbReference>
<evidence type="ECO:0000256" key="2">
    <source>
        <dbReference type="SAM" id="MobiDB-lite"/>
    </source>
</evidence>
<evidence type="ECO:0000313" key="4">
    <source>
        <dbReference type="EMBL" id="NJQ03812.1"/>
    </source>
</evidence>
<feature type="compositionally biased region" description="Low complexity" evidence="2">
    <location>
        <begin position="310"/>
        <end position="337"/>
    </location>
</feature>
<proteinExistence type="predicted"/>
<protein>
    <submittedName>
        <fullName evidence="4">Alpha/beta hydrolase fold domain-containing protein</fullName>
    </submittedName>
</protein>
<dbReference type="RefSeq" id="WP_168104435.1">
    <property type="nucleotide sequence ID" value="NZ_JAATEN010000031.1"/>
</dbReference>
<feature type="compositionally biased region" description="Gly residues" evidence="2">
    <location>
        <begin position="1"/>
        <end position="15"/>
    </location>
</feature>
<feature type="region of interest" description="Disordered" evidence="2">
    <location>
        <begin position="1"/>
        <end position="45"/>
    </location>
</feature>
<evidence type="ECO:0000259" key="3">
    <source>
        <dbReference type="Pfam" id="PF20434"/>
    </source>
</evidence>
<feature type="region of interest" description="Disordered" evidence="2">
    <location>
        <begin position="64"/>
        <end position="99"/>
    </location>
</feature>
<dbReference type="EMBL" id="JAATEN010000031">
    <property type="protein sequence ID" value="NJQ03812.1"/>
    <property type="molecule type" value="Genomic_DNA"/>
</dbReference>
<dbReference type="PANTHER" id="PTHR48081">
    <property type="entry name" value="AB HYDROLASE SUPERFAMILY PROTEIN C4A8.06C"/>
    <property type="match status" value="1"/>
</dbReference>
<organism evidence="4 5">
    <name type="scientific">Streptomyces zingiberis</name>
    <dbReference type="NCBI Taxonomy" id="2053010"/>
    <lineage>
        <taxon>Bacteria</taxon>
        <taxon>Bacillati</taxon>
        <taxon>Actinomycetota</taxon>
        <taxon>Actinomycetes</taxon>
        <taxon>Kitasatosporales</taxon>
        <taxon>Streptomycetaceae</taxon>
        <taxon>Streptomyces</taxon>
    </lineage>
</organism>
<feature type="compositionally biased region" description="Basic and acidic residues" evidence="2">
    <location>
        <begin position="24"/>
        <end position="41"/>
    </location>
</feature>
<feature type="region of interest" description="Disordered" evidence="2">
    <location>
        <begin position="309"/>
        <end position="347"/>
    </location>
</feature>
<sequence length="347" mass="36292">MRGTADGGAAGGADGGAARPGSAARRERLDRELSPSTRARDAAATLAAYRARSQEALRTLDHRADLPYGPHPAERLHWFPPSAPPAPARRPGRPTDPEPGAPLLVFVHGGHWQESSKEDACFAAPALTAAGAGYVALGYGLAPGRSLAEMAGSVRRGLAWVRERAAALGGRADRVHAAGSSAGAHLVALATGGRDGVELAGVHLLSGLYDLWPVTGSYVNEALGLTPAEARRLSPLYRPPPRARHLLLARGQHETGEYARQQERYTAALRARGRRPLSLVAAGRDHFDLPLDLGDPATPLGRAVLHRLAPGRWGPAPTGPTGPATPTTRPGGPPTTRDGTRAPSREP</sequence>
<comment type="caution">
    <text evidence="4">The sequence shown here is derived from an EMBL/GenBank/DDBJ whole genome shotgun (WGS) entry which is preliminary data.</text>
</comment>
<accession>A0ABX1C1N5</accession>
<dbReference type="Pfam" id="PF20434">
    <property type="entry name" value="BD-FAE"/>
    <property type="match status" value="1"/>
</dbReference>
<gene>
    <name evidence="4" type="ORF">HCK00_25670</name>
</gene>